<keyword evidence="6" id="KW-1003">Cell membrane</keyword>
<comment type="similarity">
    <text evidence="2 6">Belongs to the 4-toluene sulfonate uptake permease (TSUP) (TC 2.A.102) family.</text>
</comment>
<dbReference type="RefSeq" id="WP_168917658.1">
    <property type="nucleotide sequence ID" value="NZ_CP050804.1"/>
</dbReference>
<keyword evidence="8" id="KW-1185">Reference proteome</keyword>
<dbReference type="InterPro" id="IPR002781">
    <property type="entry name" value="TM_pro_TauE-like"/>
</dbReference>
<keyword evidence="3 6" id="KW-0812">Transmembrane</keyword>
<comment type="subcellular location">
    <subcellularLocation>
        <location evidence="6">Cell membrane</location>
        <topology evidence="6">Multi-pass membrane protein</topology>
    </subcellularLocation>
    <subcellularLocation>
        <location evidence="1">Membrane</location>
        <topology evidence="1">Multi-pass membrane protein</topology>
    </subcellularLocation>
</comment>
<dbReference type="PANTHER" id="PTHR43701:SF2">
    <property type="entry name" value="MEMBRANE TRANSPORTER PROTEIN YJNA-RELATED"/>
    <property type="match status" value="1"/>
</dbReference>
<evidence type="ECO:0000256" key="3">
    <source>
        <dbReference type="ARBA" id="ARBA00022692"/>
    </source>
</evidence>
<sequence length="274" mass="28201">MTSKNSRRNLTPQRILAVIIIGAIAGFLAGLFGVGGGLIIVPALMIILDMPQRRAAATSLSAIIITAAAGSVSYATQGQLSVPAMVCVSIGALGGAQLGTWLLRILPERVLPWIFVVFVTGIITIQQFQLPSRDTEIVITLTSGIAMLAVGVVSGTFAGLVGVGGGGIIVPGLELIGAGDLIARGTSLLAMIPTALSGTITSFRHNLVDLPVGLIIGCAAVSSTPLGVWAAASISPQTGNYLFNLFLIVVCISTVFKARARQRKEEKNGLDSGK</sequence>
<feature type="transmembrane region" description="Helical" evidence="6">
    <location>
        <begin position="15"/>
        <end position="48"/>
    </location>
</feature>
<feature type="transmembrane region" description="Helical" evidence="6">
    <location>
        <begin position="212"/>
        <end position="235"/>
    </location>
</feature>
<dbReference type="GO" id="GO:0005886">
    <property type="term" value="C:plasma membrane"/>
    <property type="evidence" value="ECO:0007669"/>
    <property type="project" value="UniProtKB-SubCell"/>
</dbReference>
<name>A0A6H2EJH4_9ACTO</name>
<proteinExistence type="inferred from homology"/>
<feature type="transmembrane region" description="Helical" evidence="6">
    <location>
        <begin position="82"/>
        <end position="104"/>
    </location>
</feature>
<keyword evidence="4 6" id="KW-1133">Transmembrane helix</keyword>
<dbReference type="Pfam" id="PF01925">
    <property type="entry name" value="TauE"/>
    <property type="match status" value="2"/>
</dbReference>
<dbReference type="Proteomes" id="UP000502298">
    <property type="component" value="Chromosome"/>
</dbReference>
<evidence type="ECO:0000256" key="5">
    <source>
        <dbReference type="ARBA" id="ARBA00023136"/>
    </source>
</evidence>
<evidence type="ECO:0000256" key="2">
    <source>
        <dbReference type="ARBA" id="ARBA00009142"/>
    </source>
</evidence>
<keyword evidence="5 6" id="KW-0472">Membrane</keyword>
<dbReference type="EMBL" id="CP050804">
    <property type="protein sequence ID" value="QJC21718.1"/>
    <property type="molecule type" value="Genomic_DNA"/>
</dbReference>
<feature type="transmembrane region" description="Helical" evidence="6">
    <location>
        <begin position="110"/>
        <end position="130"/>
    </location>
</feature>
<feature type="transmembrane region" description="Helical" evidence="6">
    <location>
        <begin position="54"/>
        <end position="75"/>
    </location>
</feature>
<protein>
    <recommendedName>
        <fullName evidence="6">Probable membrane transporter protein</fullName>
    </recommendedName>
</protein>
<reference evidence="7 8" key="1">
    <citation type="submission" date="2020-03" db="EMBL/GenBank/DDBJ databases">
        <title>Complete genome of Arcanobacterium buesumensis sp. nov. strain 2701.</title>
        <authorList>
            <person name="Borowiak M."/>
            <person name="Alssahen M."/>
            <person name="Laemmler C."/>
            <person name="Malorny B."/>
            <person name="Hassan A."/>
            <person name="Prenger-Berninghoff E."/>
            <person name="Ploetz M."/>
            <person name="Abdulmawjood A."/>
        </authorList>
    </citation>
    <scope>NUCLEOTIDE SEQUENCE [LARGE SCALE GENOMIC DNA]</scope>
    <source>
        <strain evidence="7 8">2701</strain>
    </source>
</reference>
<dbReference type="InterPro" id="IPR051598">
    <property type="entry name" value="TSUP/Inactive_protease-like"/>
</dbReference>
<feature type="transmembrane region" description="Helical" evidence="6">
    <location>
        <begin position="137"/>
        <end position="161"/>
    </location>
</feature>
<organism evidence="7 8">
    <name type="scientific">Arcanobacterium buesumense</name>
    <dbReference type="NCBI Taxonomy" id="2722751"/>
    <lineage>
        <taxon>Bacteria</taxon>
        <taxon>Bacillati</taxon>
        <taxon>Actinomycetota</taxon>
        <taxon>Actinomycetes</taxon>
        <taxon>Actinomycetales</taxon>
        <taxon>Actinomycetaceae</taxon>
        <taxon>Arcanobacterium</taxon>
    </lineage>
</organism>
<feature type="transmembrane region" description="Helical" evidence="6">
    <location>
        <begin position="241"/>
        <end position="258"/>
    </location>
</feature>
<dbReference type="PANTHER" id="PTHR43701">
    <property type="entry name" value="MEMBRANE TRANSPORTER PROTEIN MJ0441-RELATED"/>
    <property type="match status" value="1"/>
</dbReference>
<evidence type="ECO:0000256" key="1">
    <source>
        <dbReference type="ARBA" id="ARBA00004141"/>
    </source>
</evidence>
<gene>
    <name evidence="7" type="ORF">HC352_03840</name>
</gene>
<evidence type="ECO:0000256" key="4">
    <source>
        <dbReference type="ARBA" id="ARBA00022989"/>
    </source>
</evidence>
<evidence type="ECO:0000313" key="8">
    <source>
        <dbReference type="Proteomes" id="UP000502298"/>
    </source>
</evidence>
<dbReference type="AlphaFoldDB" id="A0A6H2EJH4"/>
<evidence type="ECO:0000313" key="7">
    <source>
        <dbReference type="EMBL" id="QJC21718.1"/>
    </source>
</evidence>
<evidence type="ECO:0000256" key="6">
    <source>
        <dbReference type="RuleBase" id="RU363041"/>
    </source>
</evidence>
<accession>A0A6H2EJH4</accession>
<dbReference type="KEGG" id="arca:HC352_03840"/>